<feature type="region of interest" description="Disordered" evidence="1">
    <location>
        <begin position="807"/>
        <end position="832"/>
    </location>
</feature>
<dbReference type="AlphaFoldDB" id="A0A0D1YN15"/>
<dbReference type="InParanoid" id="A0A0D1YN15"/>
<feature type="compositionally biased region" description="Basic residues" evidence="1">
    <location>
        <begin position="1"/>
        <end position="12"/>
    </location>
</feature>
<protein>
    <submittedName>
        <fullName evidence="2">Uncharacterized protein</fullName>
    </submittedName>
</protein>
<accession>A0A0D1YN15</accession>
<feature type="region of interest" description="Disordered" evidence="1">
    <location>
        <begin position="630"/>
        <end position="654"/>
    </location>
</feature>
<feature type="region of interest" description="Disordered" evidence="1">
    <location>
        <begin position="1"/>
        <end position="22"/>
    </location>
</feature>
<feature type="compositionally biased region" description="Basic residues" evidence="1">
    <location>
        <begin position="913"/>
        <end position="923"/>
    </location>
</feature>
<feature type="region of interest" description="Disordered" evidence="1">
    <location>
        <begin position="910"/>
        <end position="940"/>
    </location>
</feature>
<evidence type="ECO:0000313" key="3">
    <source>
        <dbReference type="Proteomes" id="UP000053259"/>
    </source>
</evidence>
<reference evidence="2 3" key="1">
    <citation type="submission" date="2015-01" db="EMBL/GenBank/DDBJ databases">
        <title>The Genome Sequence of Ochroconis gallopava CBS43764.</title>
        <authorList>
            <consortium name="The Broad Institute Genomics Platform"/>
            <person name="Cuomo C."/>
            <person name="de Hoog S."/>
            <person name="Gorbushina A."/>
            <person name="Stielow B."/>
            <person name="Teixiera M."/>
            <person name="Abouelleil A."/>
            <person name="Chapman S.B."/>
            <person name="Priest M."/>
            <person name="Young S.K."/>
            <person name="Wortman J."/>
            <person name="Nusbaum C."/>
            <person name="Birren B."/>
        </authorList>
    </citation>
    <scope>NUCLEOTIDE SEQUENCE [LARGE SCALE GENOMIC DNA]</scope>
    <source>
        <strain evidence="2 3">CBS 43764</strain>
    </source>
</reference>
<evidence type="ECO:0000313" key="2">
    <source>
        <dbReference type="EMBL" id="KIW02142.1"/>
    </source>
</evidence>
<dbReference type="RefSeq" id="XP_016212011.1">
    <property type="nucleotide sequence ID" value="XM_016360299.1"/>
</dbReference>
<dbReference type="VEuPathDB" id="FungiDB:PV09_06628"/>
<dbReference type="Proteomes" id="UP000053259">
    <property type="component" value="Unassembled WGS sequence"/>
</dbReference>
<proteinExistence type="predicted"/>
<feature type="compositionally biased region" description="Pro residues" evidence="1">
    <location>
        <begin position="642"/>
        <end position="653"/>
    </location>
</feature>
<dbReference type="EMBL" id="KN847551">
    <property type="protein sequence ID" value="KIW02142.1"/>
    <property type="molecule type" value="Genomic_DNA"/>
</dbReference>
<evidence type="ECO:0000256" key="1">
    <source>
        <dbReference type="SAM" id="MobiDB-lite"/>
    </source>
</evidence>
<feature type="region of interest" description="Disordered" evidence="1">
    <location>
        <begin position="547"/>
        <end position="595"/>
    </location>
</feature>
<sequence length="940" mass="102360">MLRSKSPFKKRSPKVDSSDSIPAPLFSVHHFSSVQEFQELQRQQQLLNGNAWAQQMGRSRANSVSVNEPNTPQTAMTSVIQSLESTDHLSSTAMDATTASMKRRVQVPLKLVPDNAMGAVPTQRDDLENKKHALMQMQMNMATLGNISEDNARLSTDFSAADVSKADEQHASRPKSPGKKLFQKFFRHYTSSETPPKTSLEWEETPEKAVKILGKESLKRRKEYKTATKQSGTTEGLLDSLDFKCIGASVHNRSATTLSANASTPSTAEFTTPTDCGIPSVGETGRQPMRVSASTAQPTVNDAATLDTISPSIEGKLDGSGQGLCLRSPEKHLQYLNNIIPPTPPSKESTAFPAIITRSPLDVKKTKNDSPSDTPSSMYCMFNAKREEQSTLPEHLGRYCGKEYLNLVLNKPSFSSLRDSPSIRSTYGFVVSPATELANGSTFDSPITRFIESPIIPRSAGLSMSRNVSLESKTTETTPHGRALSRRWSDGSLAAWKAQSEKAVPCLPPAFYSPYGYIAPGCYANFARPSTNEDVSLYCLPQASVGELESSPPQDCTAVKPMPISPKPSFELVQKSSDASKPHQDATPSAKPRKFVVRKRCSSDIADHARKDVVDGLGLSPLITQTMHHISGQTGSENSPSPGGPPSAMPPPLNVFRNPSMGPLPAKDELDAFLALHLHVDGIASTIHNLIDRKVDENIQVTTSKHDETLKILSTSFDDILAKIGGLDEQLLKTHDNLNAFKSDMNEKVMAIINVLQDKVLDSMDKMIESNTLLDQSVAQLIARVVDLEKNQKDVLDILSTQGLQEEKNIAHPPVRNNRSPSPSSANPSPHRTFAAHNFAVSYPTAFSATHVTSAGGTLYPYGPYADPFTAHPNSYVPAQAWNGHVIEASFAKLPKEQRAQHLQARYGGGAQLHRHPAYRKHERSSGAETNLSRDGANGA</sequence>
<keyword evidence="3" id="KW-1185">Reference proteome</keyword>
<gene>
    <name evidence="2" type="ORF">PV09_06628</name>
</gene>
<dbReference type="GeneID" id="27314601"/>
<dbReference type="HOGENOM" id="CLU_312202_0_0_1"/>
<feature type="compositionally biased region" description="Low complexity" evidence="1">
    <location>
        <begin position="813"/>
        <end position="832"/>
    </location>
</feature>
<name>A0A0D1YN15_9PEZI</name>
<organism evidence="2 3">
    <name type="scientific">Verruconis gallopava</name>
    <dbReference type="NCBI Taxonomy" id="253628"/>
    <lineage>
        <taxon>Eukaryota</taxon>
        <taxon>Fungi</taxon>
        <taxon>Dikarya</taxon>
        <taxon>Ascomycota</taxon>
        <taxon>Pezizomycotina</taxon>
        <taxon>Dothideomycetes</taxon>
        <taxon>Pleosporomycetidae</taxon>
        <taxon>Venturiales</taxon>
        <taxon>Sympoventuriaceae</taxon>
        <taxon>Verruconis</taxon>
    </lineage>
</organism>
<dbReference type="OrthoDB" id="3926950at2759"/>